<dbReference type="RefSeq" id="WP_030250032.1">
    <property type="nucleotide sequence ID" value="NZ_JBHEZZ010000042.1"/>
</dbReference>
<dbReference type="PANTHER" id="PTHR31611">
    <property type="entry name" value="HIGH-AFFINITY NICKEL TRANSPORT PROTEIN NIC1"/>
    <property type="match status" value="1"/>
</dbReference>
<evidence type="ECO:0000256" key="2">
    <source>
        <dbReference type="ARBA" id="ARBA00010892"/>
    </source>
</evidence>
<reference evidence="9 10" key="1">
    <citation type="submission" date="2024-09" db="EMBL/GenBank/DDBJ databases">
        <authorList>
            <person name="Lee S.D."/>
        </authorList>
    </citation>
    <scope>NUCLEOTIDE SEQUENCE [LARGE SCALE GENOMIC DNA]</scope>
    <source>
        <strain evidence="9 10">N1-5</strain>
    </source>
</reference>
<feature type="transmembrane region" description="Helical" evidence="8">
    <location>
        <begin position="65"/>
        <end position="82"/>
    </location>
</feature>
<evidence type="ECO:0000313" key="10">
    <source>
        <dbReference type="Proteomes" id="UP001592528"/>
    </source>
</evidence>
<evidence type="ECO:0000313" key="9">
    <source>
        <dbReference type="EMBL" id="MFC1407295.1"/>
    </source>
</evidence>
<proteinExistence type="inferred from homology"/>
<gene>
    <name evidence="9" type="ORF">ACEZDJ_39045</name>
</gene>
<feature type="transmembrane region" description="Helical" evidence="8">
    <location>
        <begin position="155"/>
        <end position="178"/>
    </location>
</feature>
<dbReference type="EMBL" id="JBHEZZ010000042">
    <property type="protein sequence ID" value="MFC1407295.1"/>
    <property type="molecule type" value="Genomic_DNA"/>
</dbReference>
<keyword evidence="3 8" id="KW-0813">Transport</keyword>
<evidence type="ECO:0000256" key="7">
    <source>
        <dbReference type="ARBA" id="ARBA00023136"/>
    </source>
</evidence>
<feature type="transmembrane region" description="Helical" evidence="8">
    <location>
        <begin position="253"/>
        <end position="275"/>
    </location>
</feature>
<feature type="transmembrane region" description="Helical" evidence="8">
    <location>
        <begin position="296"/>
        <end position="322"/>
    </location>
</feature>
<sequence>MSMPGIPAPPTDATAPGTAIPATPVLRWERRDWIRTGGLMAVIAALHVVAFGILAVMVAPHHYTVGKQVFGLGLGVTAYTLGMRHAFDADHIAAIDNTTRKLMADGKRPISVGFWFALGHSTIVVVLAAGIAAGARFAGTLTNDSSSTHQALGVVSTSVSGGFLYLIAALNLVSLFGIHRVFRAMRQGQFDEHELEKHLDSRGFMNRILGRLTKSITRPGQMYPVGLLFGIGFDTATEVTLMVMAGSGAAAGLPWYAILCLPLLFAAGMSLFDTLDGTFMNFAYHWAFSNPVRKVYYNLTITGLSIAVAFLIGTIELVGVLHDQLGLDDPVSNWISAVNLNNVGFVIVGLFVAVWACALAYWRLAKVEHRWGHRA</sequence>
<evidence type="ECO:0000256" key="1">
    <source>
        <dbReference type="ARBA" id="ARBA00004127"/>
    </source>
</evidence>
<dbReference type="Pfam" id="PF03824">
    <property type="entry name" value="NicO"/>
    <property type="match status" value="1"/>
</dbReference>
<accession>A0ABV6V0P2</accession>
<evidence type="ECO:0000256" key="3">
    <source>
        <dbReference type="ARBA" id="ARBA00022448"/>
    </source>
</evidence>
<protein>
    <recommendedName>
        <fullName evidence="8">Nickel/cobalt efflux system</fullName>
    </recommendedName>
</protein>
<keyword evidence="6 8" id="KW-1133">Transmembrane helix</keyword>
<keyword evidence="7 8" id="KW-0472">Membrane</keyword>
<evidence type="ECO:0000256" key="4">
    <source>
        <dbReference type="ARBA" id="ARBA00022596"/>
    </source>
</evidence>
<organism evidence="9 10">
    <name type="scientific">Streptacidiphilus cavernicola</name>
    <dbReference type="NCBI Taxonomy" id="3342716"/>
    <lineage>
        <taxon>Bacteria</taxon>
        <taxon>Bacillati</taxon>
        <taxon>Actinomycetota</taxon>
        <taxon>Actinomycetes</taxon>
        <taxon>Kitasatosporales</taxon>
        <taxon>Streptomycetaceae</taxon>
        <taxon>Streptacidiphilus</taxon>
    </lineage>
</organism>
<feature type="transmembrane region" description="Helical" evidence="8">
    <location>
        <begin position="110"/>
        <end position="135"/>
    </location>
</feature>
<keyword evidence="4" id="KW-0533">Nickel</keyword>
<dbReference type="InterPro" id="IPR004688">
    <property type="entry name" value="Ni/Co_transpt"/>
</dbReference>
<dbReference type="InterPro" id="IPR011541">
    <property type="entry name" value="Ni/Co_transpt_high_affinity"/>
</dbReference>
<keyword evidence="10" id="KW-1185">Reference proteome</keyword>
<dbReference type="Proteomes" id="UP001592528">
    <property type="component" value="Unassembled WGS sequence"/>
</dbReference>
<feature type="transmembrane region" description="Helical" evidence="8">
    <location>
        <begin position="225"/>
        <end position="247"/>
    </location>
</feature>
<feature type="transmembrane region" description="Helical" evidence="8">
    <location>
        <begin position="37"/>
        <end position="59"/>
    </location>
</feature>
<evidence type="ECO:0000256" key="8">
    <source>
        <dbReference type="RuleBase" id="RU362101"/>
    </source>
</evidence>
<dbReference type="NCBIfam" id="TIGR00802">
    <property type="entry name" value="nico"/>
    <property type="match status" value="1"/>
</dbReference>
<comment type="caution">
    <text evidence="9">The sequence shown here is derived from an EMBL/GenBank/DDBJ whole genome shotgun (WGS) entry which is preliminary data.</text>
</comment>
<dbReference type="PANTHER" id="PTHR31611:SF0">
    <property type="entry name" value="HIGH-AFFINITY NICKEL TRANSPORT PROTEIN NIC1"/>
    <property type="match status" value="1"/>
</dbReference>
<name>A0ABV6V0P2_9ACTN</name>
<evidence type="ECO:0000256" key="6">
    <source>
        <dbReference type="ARBA" id="ARBA00022989"/>
    </source>
</evidence>
<comment type="similarity">
    <text evidence="2 8">Belongs to the NiCoT transporter (TC 2.A.52) family.</text>
</comment>
<keyword evidence="5 8" id="KW-0812">Transmembrane</keyword>
<comment type="subcellular location">
    <subcellularLocation>
        <location evidence="8">Cell membrane</location>
        <topology evidence="8">Multi-pass membrane protein</topology>
    </subcellularLocation>
    <subcellularLocation>
        <location evidence="1">Endomembrane system</location>
        <topology evidence="1">Multi-pass membrane protein</topology>
    </subcellularLocation>
</comment>
<evidence type="ECO:0000256" key="5">
    <source>
        <dbReference type="ARBA" id="ARBA00022692"/>
    </source>
</evidence>
<feature type="transmembrane region" description="Helical" evidence="8">
    <location>
        <begin position="342"/>
        <end position="364"/>
    </location>
</feature>